<evidence type="ECO:0000256" key="7">
    <source>
        <dbReference type="ARBA" id="ARBA00022833"/>
    </source>
</evidence>
<dbReference type="GO" id="GO:0006508">
    <property type="term" value="P:proteolysis"/>
    <property type="evidence" value="ECO:0007669"/>
    <property type="project" value="UniProtKB-KW"/>
</dbReference>
<dbReference type="Proteomes" id="UP000318017">
    <property type="component" value="Chromosome"/>
</dbReference>
<feature type="transmembrane region" description="Helical" evidence="12">
    <location>
        <begin position="162"/>
        <end position="184"/>
    </location>
</feature>
<dbReference type="Pfam" id="PF17820">
    <property type="entry name" value="PDZ_6"/>
    <property type="match status" value="1"/>
</dbReference>
<evidence type="ECO:0000256" key="2">
    <source>
        <dbReference type="ARBA" id="ARBA00004141"/>
    </source>
</evidence>
<dbReference type="AlphaFoldDB" id="A0A518G458"/>
<evidence type="ECO:0000256" key="12">
    <source>
        <dbReference type="SAM" id="Phobius"/>
    </source>
</evidence>
<accession>A0A518G458</accession>
<dbReference type="InterPro" id="IPR001478">
    <property type="entry name" value="PDZ"/>
</dbReference>
<dbReference type="InterPro" id="IPR004387">
    <property type="entry name" value="Pept_M50_Zn"/>
</dbReference>
<dbReference type="KEGG" id="ahel:Q31a_16270"/>
<dbReference type="EMBL" id="CP036298">
    <property type="protein sequence ID" value="QDV23329.1"/>
    <property type="molecule type" value="Genomic_DNA"/>
</dbReference>
<dbReference type="SMART" id="SM00228">
    <property type="entry name" value="PDZ"/>
    <property type="match status" value="3"/>
</dbReference>
<keyword evidence="9 14" id="KW-0482">Metalloprotease</keyword>
<dbReference type="InterPro" id="IPR008915">
    <property type="entry name" value="Peptidase_M50"/>
</dbReference>
<dbReference type="EC" id="3.4.24.-" evidence="14"/>
<reference evidence="14 15" key="1">
    <citation type="submission" date="2019-02" db="EMBL/GenBank/DDBJ databases">
        <title>Deep-cultivation of Planctomycetes and their phenomic and genomic characterization uncovers novel biology.</title>
        <authorList>
            <person name="Wiegand S."/>
            <person name="Jogler M."/>
            <person name="Boedeker C."/>
            <person name="Pinto D."/>
            <person name="Vollmers J."/>
            <person name="Rivas-Marin E."/>
            <person name="Kohn T."/>
            <person name="Peeters S.H."/>
            <person name="Heuer A."/>
            <person name="Rast P."/>
            <person name="Oberbeckmann S."/>
            <person name="Bunk B."/>
            <person name="Jeske O."/>
            <person name="Meyerdierks A."/>
            <person name="Storesund J.E."/>
            <person name="Kallscheuer N."/>
            <person name="Luecker S."/>
            <person name="Lage O.M."/>
            <person name="Pohl T."/>
            <person name="Merkel B.J."/>
            <person name="Hornburger P."/>
            <person name="Mueller R.-W."/>
            <person name="Bruemmer F."/>
            <person name="Labrenz M."/>
            <person name="Spormann A.M."/>
            <person name="Op den Camp H."/>
            <person name="Overmann J."/>
            <person name="Amann R."/>
            <person name="Jetten M.S.M."/>
            <person name="Mascher T."/>
            <person name="Medema M.H."/>
            <person name="Devos D.P."/>
            <person name="Kaster A.-K."/>
            <person name="Ovreas L."/>
            <person name="Rohde M."/>
            <person name="Galperin M.Y."/>
            <person name="Jogler C."/>
        </authorList>
    </citation>
    <scope>NUCLEOTIDE SEQUENCE [LARGE SCALE GENOMIC DNA]</scope>
    <source>
        <strain evidence="14 15">Q31a</strain>
    </source>
</reference>
<dbReference type="CDD" id="cd06163">
    <property type="entry name" value="S2P-M50_PDZ_RseP-like"/>
    <property type="match status" value="1"/>
</dbReference>
<keyword evidence="8 12" id="KW-1133">Transmembrane helix</keyword>
<dbReference type="PANTHER" id="PTHR42837:SF2">
    <property type="entry name" value="MEMBRANE METALLOPROTEASE ARASP2, CHLOROPLASTIC-RELATED"/>
    <property type="match status" value="1"/>
</dbReference>
<dbReference type="GO" id="GO:0004222">
    <property type="term" value="F:metalloendopeptidase activity"/>
    <property type="evidence" value="ECO:0007669"/>
    <property type="project" value="InterPro"/>
</dbReference>
<dbReference type="SUPFAM" id="SSF50156">
    <property type="entry name" value="PDZ domain-like"/>
    <property type="match status" value="2"/>
</dbReference>
<feature type="region of interest" description="Disordered" evidence="11">
    <location>
        <begin position="456"/>
        <end position="485"/>
    </location>
</feature>
<protein>
    <submittedName>
        <fullName evidence="14">Zinc metalloprotease</fullName>
        <ecNumber evidence="14">3.4.24.-</ecNumber>
    </submittedName>
</protein>
<evidence type="ECO:0000256" key="4">
    <source>
        <dbReference type="ARBA" id="ARBA00022670"/>
    </source>
</evidence>
<dbReference type="Pfam" id="PF02163">
    <property type="entry name" value="Peptidase_M50"/>
    <property type="match status" value="1"/>
</dbReference>
<evidence type="ECO:0000313" key="14">
    <source>
        <dbReference type="EMBL" id="QDV23329.1"/>
    </source>
</evidence>
<dbReference type="PANTHER" id="PTHR42837">
    <property type="entry name" value="REGULATOR OF SIGMA-E PROTEASE RSEP"/>
    <property type="match status" value="1"/>
</dbReference>
<feature type="region of interest" description="Disordered" evidence="11">
    <location>
        <begin position="131"/>
        <end position="151"/>
    </location>
</feature>
<feature type="transmembrane region" description="Helical" evidence="12">
    <location>
        <begin position="741"/>
        <end position="762"/>
    </location>
</feature>
<keyword evidence="7" id="KW-0862">Zinc</keyword>
<sequence length="770" mass="82806">MGSSMLVEGFNLFPSLDSLPLLLAESASIGATLGGLVTKFWLFFQVALGLGFVIFVHELGHFLAAKTFGVRCDKFYVGFDVPISIGPIKLPRTLGKFQWGETEYGIGIVPLGGYVKMLGQDDDPRKAAEENEKIRLGGDQEGTDEPELDPRSFPAKPVWQRMIIISAGVVMNLIFAVLLAGVAYRFGVPYTPTIVGSTYGGSPAWSTGLQTGDHIVRYGDRQEDDPQVRYSDFSMSVVMGGFQGKKEFPIAAERDGKRIEVVAIPTADYSLDHDVYRIGLNSPTTPVIGGTPYSPVSLLASVKPDLQAGDRIIAVNDETLPVDPRVDGILGSELTSRLQAHFETPVTVTVERPAEGTEGSPQTLQVELPAVPVKWLGLGFAPGPVVALQKGSIGEASGIKVGDVIEAVNDEPVVNALRLPAQIAALSGQEIRLKVRRGSAPNSIAEAITLDLKAAEAETDEDEAATPESDQSPAEDEQLASQESSAGEVLEITLAGPQQAEFDPIASLNGALTLGGLGIAFEVTSKISYVDPEISGEQVRVGDQLEQFLWVASDEDKEELDTMFSKQAFKKQAIEQGKFNVACLYDFLQGVPEGAKFKCYIRREGKILEPELKVASSQDWFWHQRGVGLSPLMDTITTDSFLSSIQLGLGETARRFTDVLDFLQLLVTGRIGAKGVGGPIAIVQAASSEASFGVSRLLLFLTLLSANLAILNFLPIPALDGGHMVFLLWEFITGKPVNEAVQIRLTMLGVLGLLSLMAFVVVNDILRNVS</sequence>
<evidence type="ECO:0000313" key="15">
    <source>
        <dbReference type="Proteomes" id="UP000318017"/>
    </source>
</evidence>
<evidence type="ECO:0000256" key="1">
    <source>
        <dbReference type="ARBA" id="ARBA00001947"/>
    </source>
</evidence>
<feature type="transmembrane region" description="Helical" evidence="12">
    <location>
        <begin position="697"/>
        <end position="729"/>
    </location>
</feature>
<feature type="domain" description="PDZ" evidence="13">
    <location>
        <begin position="347"/>
        <end position="439"/>
    </location>
</feature>
<organism evidence="14 15">
    <name type="scientific">Aureliella helgolandensis</name>
    <dbReference type="NCBI Taxonomy" id="2527968"/>
    <lineage>
        <taxon>Bacteria</taxon>
        <taxon>Pseudomonadati</taxon>
        <taxon>Planctomycetota</taxon>
        <taxon>Planctomycetia</taxon>
        <taxon>Pirellulales</taxon>
        <taxon>Pirellulaceae</taxon>
        <taxon>Aureliella</taxon>
    </lineage>
</organism>
<evidence type="ECO:0000256" key="5">
    <source>
        <dbReference type="ARBA" id="ARBA00022692"/>
    </source>
</evidence>
<evidence type="ECO:0000256" key="8">
    <source>
        <dbReference type="ARBA" id="ARBA00022989"/>
    </source>
</evidence>
<comment type="cofactor">
    <cofactor evidence="1">
        <name>Zn(2+)</name>
        <dbReference type="ChEBI" id="CHEBI:29105"/>
    </cofactor>
</comment>
<dbReference type="GO" id="GO:0016020">
    <property type="term" value="C:membrane"/>
    <property type="evidence" value="ECO:0007669"/>
    <property type="project" value="UniProtKB-SubCell"/>
</dbReference>
<keyword evidence="15" id="KW-1185">Reference proteome</keyword>
<comment type="similarity">
    <text evidence="3">Belongs to the peptidase M50B family.</text>
</comment>
<evidence type="ECO:0000256" key="10">
    <source>
        <dbReference type="ARBA" id="ARBA00023136"/>
    </source>
</evidence>
<keyword evidence="6 14" id="KW-0378">Hydrolase</keyword>
<keyword evidence="10 12" id="KW-0472">Membrane</keyword>
<keyword evidence="4 14" id="KW-0645">Protease</keyword>
<evidence type="ECO:0000256" key="11">
    <source>
        <dbReference type="SAM" id="MobiDB-lite"/>
    </source>
</evidence>
<evidence type="ECO:0000259" key="13">
    <source>
        <dbReference type="PROSITE" id="PS50106"/>
    </source>
</evidence>
<dbReference type="Gene3D" id="2.30.42.10">
    <property type="match status" value="3"/>
</dbReference>
<comment type="subcellular location">
    <subcellularLocation>
        <location evidence="2">Membrane</location>
        <topology evidence="2">Multi-pass membrane protein</topology>
    </subcellularLocation>
</comment>
<dbReference type="InterPro" id="IPR036034">
    <property type="entry name" value="PDZ_sf"/>
</dbReference>
<dbReference type="InterPro" id="IPR041489">
    <property type="entry name" value="PDZ_6"/>
</dbReference>
<feature type="transmembrane region" description="Helical" evidence="12">
    <location>
        <begin position="40"/>
        <end position="64"/>
    </location>
</feature>
<evidence type="ECO:0000256" key="3">
    <source>
        <dbReference type="ARBA" id="ARBA00007931"/>
    </source>
</evidence>
<evidence type="ECO:0000256" key="9">
    <source>
        <dbReference type="ARBA" id="ARBA00023049"/>
    </source>
</evidence>
<proteinExistence type="inferred from homology"/>
<keyword evidence="5 12" id="KW-0812">Transmembrane</keyword>
<name>A0A518G458_9BACT</name>
<dbReference type="PROSITE" id="PS50106">
    <property type="entry name" value="PDZ"/>
    <property type="match status" value="1"/>
</dbReference>
<gene>
    <name evidence="14" type="ORF">Q31a_16270</name>
</gene>
<evidence type="ECO:0000256" key="6">
    <source>
        <dbReference type="ARBA" id="ARBA00022801"/>
    </source>
</evidence>